<proteinExistence type="predicted"/>
<evidence type="ECO:0000256" key="1">
    <source>
        <dbReference type="SAM" id="Phobius"/>
    </source>
</evidence>
<feature type="transmembrane region" description="Helical" evidence="1">
    <location>
        <begin position="38"/>
        <end position="58"/>
    </location>
</feature>
<comment type="caution">
    <text evidence="2">The sequence shown here is derived from an EMBL/GenBank/DDBJ whole genome shotgun (WGS) entry which is preliminary data.</text>
</comment>
<dbReference type="EMBL" id="JAHWQX010000001">
    <property type="protein sequence ID" value="MBW3096384.1"/>
    <property type="molecule type" value="Genomic_DNA"/>
</dbReference>
<gene>
    <name evidence="2" type="ORF">KY465_03720</name>
</gene>
<evidence type="ECO:0000313" key="3">
    <source>
        <dbReference type="Proteomes" id="UP001430804"/>
    </source>
</evidence>
<name>A0ABS6WKA5_9HYPH</name>
<keyword evidence="1" id="KW-0472">Membrane</keyword>
<feature type="transmembrane region" description="Helical" evidence="1">
    <location>
        <begin position="7"/>
        <end position="26"/>
    </location>
</feature>
<keyword evidence="1" id="KW-0812">Transmembrane</keyword>
<sequence>MNKSDKSALLAAAAILAATFAVFYLMPGIMTSLGAVSPVLAIAAGVAAVLAFFAVFWLRGRYRRGSGASDRDESGS</sequence>
<accession>A0ABS6WKA5</accession>
<reference evidence="2" key="1">
    <citation type="submission" date="2021-07" db="EMBL/GenBank/DDBJ databases">
        <title>Pseudohoeflea marina sp. nov. a polyhydroxyalcanoate-producing bacterium.</title>
        <authorList>
            <person name="Zheng W."/>
            <person name="Yu S."/>
            <person name="Huang Y."/>
        </authorList>
    </citation>
    <scope>NUCLEOTIDE SEQUENCE</scope>
    <source>
        <strain evidence="2">DP4N28-3</strain>
    </source>
</reference>
<dbReference type="Proteomes" id="UP001430804">
    <property type="component" value="Unassembled WGS sequence"/>
</dbReference>
<organism evidence="2 3">
    <name type="scientific">Pseudohoeflea coraliihabitans</name>
    <dbReference type="NCBI Taxonomy" id="2860393"/>
    <lineage>
        <taxon>Bacteria</taxon>
        <taxon>Pseudomonadati</taxon>
        <taxon>Pseudomonadota</taxon>
        <taxon>Alphaproteobacteria</taxon>
        <taxon>Hyphomicrobiales</taxon>
        <taxon>Rhizobiaceae</taxon>
        <taxon>Pseudohoeflea</taxon>
    </lineage>
</organism>
<keyword evidence="1" id="KW-1133">Transmembrane helix</keyword>
<evidence type="ECO:0000313" key="2">
    <source>
        <dbReference type="EMBL" id="MBW3096384.1"/>
    </source>
</evidence>
<protein>
    <recommendedName>
        <fullName evidence="4">LPXTG cell wall anchor domain-containing protein</fullName>
    </recommendedName>
</protein>
<evidence type="ECO:0008006" key="4">
    <source>
        <dbReference type="Google" id="ProtNLM"/>
    </source>
</evidence>
<keyword evidence="3" id="KW-1185">Reference proteome</keyword>